<gene>
    <name evidence="8" type="ORF">MGWOODY_Clf981</name>
</gene>
<dbReference type="InterPro" id="IPR026022">
    <property type="entry name" value="PhoU_dom"/>
</dbReference>
<dbReference type="FunFam" id="1.20.58.220:FF:000004">
    <property type="entry name" value="Phosphate-specific transport system accessory protein PhoU"/>
    <property type="match status" value="1"/>
</dbReference>
<dbReference type="Gene3D" id="1.20.58.220">
    <property type="entry name" value="Phosphate transport system protein phou homolog 2, domain 2"/>
    <property type="match status" value="1"/>
</dbReference>
<evidence type="ECO:0000256" key="2">
    <source>
        <dbReference type="ARBA" id="ARBA00008107"/>
    </source>
</evidence>
<feature type="domain" description="PhoU" evidence="7">
    <location>
        <begin position="18"/>
        <end position="104"/>
    </location>
</feature>
<evidence type="ECO:0000313" key="8">
    <source>
        <dbReference type="EMBL" id="CUV03047.1"/>
    </source>
</evidence>
<comment type="similarity">
    <text evidence="2">Belongs to the PhoU family.</text>
</comment>
<dbReference type="PIRSF" id="PIRSF003107">
    <property type="entry name" value="PhoU"/>
    <property type="match status" value="1"/>
</dbReference>
<dbReference type="InterPro" id="IPR028366">
    <property type="entry name" value="PhoU"/>
</dbReference>
<evidence type="ECO:0000256" key="6">
    <source>
        <dbReference type="ARBA" id="ARBA00022592"/>
    </source>
</evidence>
<sequence>MPREDFDLKLNQLQSEVETLAQIVGKSINRAVDALKRRDLIASQEVINDDDYIDHKRFEIEERCADMIATQQPMAGDLRAIIALLHIVVELERMGDYAEGIAKISISMGEDPPLKPLIDIPRMAEKATTMLNDSIDSLLNRDMVKANAVCLADDEVDELYNQVYRELILFMVQDPETIQKATYLLWVAHDLERIADRATNIAERVIFLVTGKLVEINVSKY</sequence>
<dbReference type="PANTHER" id="PTHR42930:SF3">
    <property type="entry name" value="PHOSPHATE-SPECIFIC TRANSPORT SYSTEM ACCESSORY PROTEIN PHOU"/>
    <property type="match status" value="1"/>
</dbReference>
<dbReference type="EMBL" id="FAXA01000346">
    <property type="protein sequence ID" value="CUV03047.1"/>
    <property type="molecule type" value="Genomic_DNA"/>
</dbReference>
<evidence type="ECO:0000259" key="7">
    <source>
        <dbReference type="Pfam" id="PF01895"/>
    </source>
</evidence>
<protein>
    <submittedName>
        <fullName evidence="8">Phosphate transport system regulatory protein PhoU</fullName>
    </submittedName>
</protein>
<evidence type="ECO:0000256" key="3">
    <source>
        <dbReference type="ARBA" id="ARBA00011738"/>
    </source>
</evidence>
<dbReference type="GO" id="GO:0005737">
    <property type="term" value="C:cytoplasm"/>
    <property type="evidence" value="ECO:0007669"/>
    <property type="project" value="UniProtKB-SubCell"/>
</dbReference>
<keyword evidence="6" id="KW-0592">Phosphate transport</keyword>
<accession>A0A161K831</accession>
<feature type="domain" description="PhoU" evidence="7">
    <location>
        <begin position="120"/>
        <end position="205"/>
    </location>
</feature>
<dbReference type="AlphaFoldDB" id="A0A161K831"/>
<reference evidence="8" key="1">
    <citation type="submission" date="2015-10" db="EMBL/GenBank/DDBJ databases">
        <authorList>
            <person name="Gilbert D.G."/>
        </authorList>
    </citation>
    <scope>NUCLEOTIDE SEQUENCE</scope>
</reference>
<dbReference type="SUPFAM" id="SSF109755">
    <property type="entry name" value="PhoU-like"/>
    <property type="match status" value="1"/>
</dbReference>
<comment type="subunit">
    <text evidence="3">Homodimer.</text>
</comment>
<evidence type="ECO:0000256" key="1">
    <source>
        <dbReference type="ARBA" id="ARBA00004496"/>
    </source>
</evidence>
<organism evidence="8">
    <name type="scientific">hydrothermal vent metagenome</name>
    <dbReference type="NCBI Taxonomy" id="652676"/>
    <lineage>
        <taxon>unclassified sequences</taxon>
        <taxon>metagenomes</taxon>
        <taxon>ecological metagenomes</taxon>
    </lineage>
</organism>
<evidence type="ECO:0000256" key="4">
    <source>
        <dbReference type="ARBA" id="ARBA00022448"/>
    </source>
</evidence>
<dbReference type="Pfam" id="PF01895">
    <property type="entry name" value="PhoU"/>
    <property type="match status" value="2"/>
</dbReference>
<evidence type="ECO:0000256" key="5">
    <source>
        <dbReference type="ARBA" id="ARBA00022490"/>
    </source>
</evidence>
<dbReference type="GO" id="GO:0006817">
    <property type="term" value="P:phosphate ion transport"/>
    <property type="evidence" value="ECO:0007669"/>
    <property type="project" value="UniProtKB-KW"/>
</dbReference>
<comment type="subcellular location">
    <subcellularLocation>
        <location evidence="1">Cytoplasm</location>
    </subcellularLocation>
</comment>
<dbReference type="PANTHER" id="PTHR42930">
    <property type="entry name" value="PHOSPHATE-SPECIFIC TRANSPORT SYSTEM ACCESSORY PROTEIN PHOU"/>
    <property type="match status" value="1"/>
</dbReference>
<dbReference type="GO" id="GO:0045936">
    <property type="term" value="P:negative regulation of phosphate metabolic process"/>
    <property type="evidence" value="ECO:0007669"/>
    <property type="project" value="InterPro"/>
</dbReference>
<dbReference type="NCBIfam" id="TIGR02135">
    <property type="entry name" value="phoU_full"/>
    <property type="match status" value="1"/>
</dbReference>
<keyword evidence="4" id="KW-0813">Transport</keyword>
<dbReference type="GO" id="GO:0030643">
    <property type="term" value="P:intracellular phosphate ion homeostasis"/>
    <property type="evidence" value="ECO:0007669"/>
    <property type="project" value="InterPro"/>
</dbReference>
<proteinExistence type="inferred from homology"/>
<dbReference type="InterPro" id="IPR038078">
    <property type="entry name" value="PhoU-like_sf"/>
</dbReference>
<name>A0A161K831_9ZZZZ</name>
<keyword evidence="5" id="KW-0963">Cytoplasm</keyword>